<sequence length="131" mass="15287">MKTYLMTIDSKPLAYVFDEDTTISYVMADKDNLADYFSKIFSEKQKMCNAISAKMDFVHAGFSAQMELLNICMQKNSYDLLIYLKKWREQYRNINAGLKSKEGIVQNIYNSSNRMTKDSAIKEINQINRCF</sequence>
<accession>A0ABZ0Z5I0</accession>
<evidence type="ECO:0000313" key="1">
    <source>
        <dbReference type="EMBL" id="WQJ53329.1"/>
    </source>
</evidence>
<keyword evidence="2" id="KW-1185">Reference proteome</keyword>
<protein>
    <submittedName>
        <fullName evidence="1">Uncharacterized protein</fullName>
    </submittedName>
</protein>
<proteinExistence type="predicted"/>
<evidence type="ECO:0000313" key="2">
    <source>
        <dbReference type="Proteomes" id="UP001358193"/>
    </source>
</evidence>
<name>A0ABZ0Z5I0_9CAUD</name>
<dbReference type="EMBL" id="OR769223">
    <property type="protein sequence ID" value="WQJ53329.1"/>
    <property type="molecule type" value="Genomic_DNA"/>
</dbReference>
<dbReference type="Proteomes" id="UP001358193">
    <property type="component" value="Segment"/>
</dbReference>
<organism evidence="1 2">
    <name type="scientific">phage Lak_Megaphage_Sonny</name>
    <dbReference type="NCBI Taxonomy" id="3109229"/>
    <lineage>
        <taxon>Viruses</taxon>
        <taxon>Duplodnaviria</taxon>
        <taxon>Heunggongvirae</taxon>
        <taxon>Uroviricota</taxon>
        <taxon>Caudoviricetes</taxon>
        <taxon>Caudoviricetes code 15 clade</taxon>
    </lineage>
</organism>
<reference evidence="1 2" key="1">
    <citation type="submission" date="2023-11" db="EMBL/GenBank/DDBJ databases">
        <authorList>
            <person name="Cook R."/>
            <person name="Crisci M."/>
            <person name="Pye H."/>
            <person name="Adriaenssens E."/>
            <person name="Santini J."/>
        </authorList>
    </citation>
    <scope>NUCLEOTIDE SEQUENCE [LARGE SCALE GENOMIC DNA]</scope>
    <source>
        <strain evidence="1">Lak_Megaphage_Sonny</strain>
    </source>
</reference>